<name>A0A222EQB2_9MOLU</name>
<accession>A0A222EQB2</accession>
<feature type="transmembrane region" description="Helical" evidence="1">
    <location>
        <begin position="126"/>
        <end position="151"/>
    </location>
</feature>
<sequence>MKRNWSKIIITIVTIFAFIYLINALFQLKINVLKIIYILEHFNNFIFIIAVVVLSSYLAFKFSLIVNIINKYKLKNFKNISINFLVKENLRFLRSYMLVLVPLILIRVCEIFNWCNKINNFDLFTSIIVLVSLFLILNMIIFSLFISLVFLCNYKKIKLLEYNIPNNIYYELLNFSNLESFDDYSKLNIIFQNSLLVSIQLYNFEKLIKVFLFFSDKLKIKKKGTMPPLLILILF</sequence>
<keyword evidence="1" id="KW-1133">Transmembrane helix</keyword>
<feature type="transmembrane region" description="Helical" evidence="1">
    <location>
        <begin position="7"/>
        <end position="26"/>
    </location>
</feature>
<organism evidence="2 3">
    <name type="scientific">Spiroplasma corruscae</name>
    <dbReference type="NCBI Taxonomy" id="216934"/>
    <lineage>
        <taxon>Bacteria</taxon>
        <taxon>Bacillati</taxon>
        <taxon>Mycoplasmatota</taxon>
        <taxon>Mollicutes</taxon>
        <taxon>Entomoplasmatales</taxon>
        <taxon>Spiroplasmataceae</taxon>
        <taxon>Spiroplasma</taxon>
    </lineage>
</organism>
<evidence type="ECO:0000313" key="2">
    <source>
        <dbReference type="EMBL" id="ASP28561.1"/>
    </source>
</evidence>
<feature type="transmembrane region" description="Helical" evidence="1">
    <location>
        <begin position="46"/>
        <end position="69"/>
    </location>
</feature>
<gene>
    <name evidence="2" type="ORF">SCORR_v1c07890</name>
</gene>
<protein>
    <submittedName>
        <fullName evidence="2">Uncharacterized protein</fullName>
    </submittedName>
</protein>
<keyword evidence="1" id="KW-0812">Transmembrane</keyword>
<evidence type="ECO:0000313" key="3">
    <source>
        <dbReference type="Proteomes" id="UP000203229"/>
    </source>
</evidence>
<keyword evidence="3" id="KW-1185">Reference proteome</keyword>
<dbReference type="RefSeq" id="WP_094049411.1">
    <property type="nucleotide sequence ID" value="NZ_CP022535.1"/>
</dbReference>
<dbReference type="EMBL" id="CP022535">
    <property type="protein sequence ID" value="ASP28561.1"/>
    <property type="molecule type" value="Genomic_DNA"/>
</dbReference>
<feature type="transmembrane region" description="Helical" evidence="1">
    <location>
        <begin position="96"/>
        <end position="114"/>
    </location>
</feature>
<reference evidence="2 3" key="1">
    <citation type="submission" date="2017-07" db="EMBL/GenBank/DDBJ databases">
        <title>Complete genome sequence of Spiroplasma corruscae EC-1 (DSM 19793).</title>
        <authorList>
            <person name="Tsai Y.-M."/>
            <person name="Lo W.-S."/>
            <person name="Kuo C.-H."/>
        </authorList>
    </citation>
    <scope>NUCLEOTIDE SEQUENCE [LARGE SCALE GENOMIC DNA]</scope>
    <source>
        <strain evidence="2 3">EC-1</strain>
    </source>
</reference>
<keyword evidence="1" id="KW-0472">Membrane</keyword>
<dbReference type="AlphaFoldDB" id="A0A222EQB2"/>
<dbReference type="Proteomes" id="UP000203229">
    <property type="component" value="Chromosome"/>
</dbReference>
<evidence type="ECO:0000256" key="1">
    <source>
        <dbReference type="SAM" id="Phobius"/>
    </source>
</evidence>
<dbReference type="KEGG" id="scou:SCORR_v1c07890"/>
<proteinExistence type="predicted"/>